<feature type="transmembrane region" description="Helical" evidence="2">
    <location>
        <begin position="6"/>
        <end position="24"/>
    </location>
</feature>
<accession>C6I0L5</accession>
<gene>
    <name evidence="3" type="ORF">UBAL3_95680108</name>
</gene>
<protein>
    <submittedName>
        <fullName evidence="3">Uncharacterized protein</fullName>
    </submittedName>
</protein>
<feature type="region of interest" description="Disordered" evidence="1">
    <location>
        <begin position="29"/>
        <end position="89"/>
    </location>
</feature>
<evidence type="ECO:0000313" key="3">
    <source>
        <dbReference type="EMBL" id="EES51670.1"/>
    </source>
</evidence>
<dbReference type="Pfam" id="PF03524">
    <property type="entry name" value="CagX"/>
    <property type="match status" value="1"/>
</dbReference>
<keyword evidence="4" id="KW-1185">Reference proteome</keyword>
<feature type="compositionally biased region" description="Pro residues" evidence="1">
    <location>
        <begin position="58"/>
        <end position="79"/>
    </location>
</feature>
<dbReference type="EMBL" id="GG693887">
    <property type="protein sequence ID" value="EES51670.1"/>
    <property type="molecule type" value="Genomic_DNA"/>
</dbReference>
<evidence type="ECO:0000256" key="2">
    <source>
        <dbReference type="SAM" id="Phobius"/>
    </source>
</evidence>
<dbReference type="AlphaFoldDB" id="C6I0L5"/>
<evidence type="ECO:0000313" key="4">
    <source>
        <dbReference type="Proteomes" id="UP000009374"/>
    </source>
</evidence>
<organism evidence="3 4">
    <name type="scientific">Leptospirillum ferrodiazotrophum</name>
    <dbReference type="NCBI Taxonomy" id="412449"/>
    <lineage>
        <taxon>Bacteria</taxon>
        <taxon>Pseudomonadati</taxon>
        <taxon>Nitrospirota</taxon>
        <taxon>Nitrospiria</taxon>
        <taxon>Nitrospirales</taxon>
        <taxon>Nitrospiraceae</taxon>
        <taxon>Leptospirillum</taxon>
    </lineage>
</organism>
<reference evidence="3 4" key="1">
    <citation type="journal article" date="2009" name="Appl. Environ. Microbiol.">
        <title>Community genomic and proteomic analyses of chemoautotrophic iron-oxidizing "Leptospirillum rubarum" (Group II) and "Leptospirillum ferrodiazotrophum" (Group III) bacteria in acid mine drainage biofilms.</title>
        <authorList>
            <person name="Goltsman D.S."/>
            <person name="Denef V.J."/>
            <person name="Singer S.W."/>
            <person name="VerBerkmoes N.C."/>
            <person name="Lefsrud M."/>
            <person name="Mueller R.S."/>
            <person name="Dick G.J."/>
            <person name="Sun C.L."/>
            <person name="Wheeler K.E."/>
            <person name="Zemla A."/>
            <person name="Baker B.J."/>
            <person name="Hauser L."/>
            <person name="Land M."/>
            <person name="Shah M.B."/>
            <person name="Thelen M.P."/>
            <person name="Hettich R.L."/>
            <person name="Banfield J.F."/>
        </authorList>
    </citation>
    <scope>NUCLEOTIDE SEQUENCE [LARGE SCALE GENOMIC DNA]</scope>
</reference>
<dbReference type="Proteomes" id="UP000009374">
    <property type="component" value="Unassembled WGS sequence"/>
</dbReference>
<dbReference type="InterPro" id="IPR010258">
    <property type="entry name" value="Conjugal_tfr_TrbG/VirB9/CagX"/>
</dbReference>
<evidence type="ECO:0000256" key="1">
    <source>
        <dbReference type="SAM" id="MobiDB-lite"/>
    </source>
</evidence>
<proteinExistence type="predicted"/>
<keyword evidence="2" id="KW-0472">Membrane</keyword>
<keyword evidence="2" id="KW-1133">Transmembrane helix</keyword>
<keyword evidence="2" id="KW-0812">Transmembrane</keyword>
<sequence length="390" mass="43363">MNRTFWAGFGVAVVVILLPVLVLIDARSSSDRKPSAVTAPLPGKADPGLPPEAETVSLPPPPEGGQPPPGPSAPLPAPPSGARRKPDNIVPKELSDPVIAFSPQRIREGVDREMRRREREMVRKKKHSGIRTVVYDPNRVYTLRTAVSHVTLVDFPEEAKEVYLGDSKLFLAEVFGSRVKIKPITWDHETTTNMIVYTLHRQFAFRLRVVAEGEEDDLLTFYLPRSDTVVNLNPLRKKMEADLAVREKVDLRKTAIETLREAGPQIPVGVSQEEGGIGADFLGFSSLGNVSYALFEITNGTGRPAVLQDVRLRSFRTSLFWEGRKDYVEGQDYSQSFQVTVSPHGKKRILLPADPPPLASSRDGYLAEVRIDAQEGGRRVFRLEKRGDKK</sequence>
<name>C6I0L5_9BACT</name>